<feature type="transmembrane region" description="Helical" evidence="6">
    <location>
        <begin position="134"/>
        <end position="156"/>
    </location>
</feature>
<protein>
    <submittedName>
        <fullName evidence="9">Olfactory receptor 1L6-like</fullName>
    </submittedName>
</protein>
<name>A0AAJ7UGV2_PETMA</name>
<evidence type="ECO:0000256" key="4">
    <source>
        <dbReference type="ARBA" id="ARBA00023136"/>
    </source>
</evidence>
<evidence type="ECO:0000256" key="6">
    <source>
        <dbReference type="SAM" id="Phobius"/>
    </source>
</evidence>
<dbReference type="InterPro" id="IPR000276">
    <property type="entry name" value="GPCR_Rhodpsn"/>
</dbReference>
<keyword evidence="8" id="KW-1185">Reference proteome</keyword>
<dbReference type="RefSeq" id="XP_032834990.1">
    <property type="nucleotide sequence ID" value="XM_032979099.1"/>
</dbReference>
<feature type="transmembrane region" description="Helical" evidence="6">
    <location>
        <begin position="279"/>
        <end position="298"/>
    </location>
</feature>
<accession>A0AAJ7UGV2</accession>
<feature type="domain" description="G-protein coupled receptors family 1 profile" evidence="7">
    <location>
        <begin position="31"/>
        <end position="296"/>
    </location>
</feature>
<dbReference type="GO" id="GO:0004930">
    <property type="term" value="F:G protein-coupled receptor activity"/>
    <property type="evidence" value="ECO:0007669"/>
    <property type="project" value="InterPro"/>
</dbReference>
<dbReference type="InterPro" id="IPR017452">
    <property type="entry name" value="GPCR_Rhodpsn_7TM"/>
</dbReference>
<comment type="subcellular location">
    <subcellularLocation>
        <location evidence="1">Membrane</location>
        <topology evidence="1">Multi-pass membrane protein</topology>
    </subcellularLocation>
</comment>
<feature type="transmembrane region" description="Helical" evidence="6">
    <location>
        <begin position="168"/>
        <end position="188"/>
    </location>
</feature>
<dbReference type="Proteomes" id="UP001318040">
    <property type="component" value="Chromosome 70"/>
</dbReference>
<dbReference type="KEGG" id="pmrn:116957135"/>
<evidence type="ECO:0000256" key="1">
    <source>
        <dbReference type="ARBA" id="ARBA00004141"/>
    </source>
</evidence>
<dbReference type="PROSITE" id="PS50262">
    <property type="entry name" value="G_PROTEIN_RECEP_F1_2"/>
    <property type="match status" value="1"/>
</dbReference>
<dbReference type="PANTHER" id="PTHR26451:SF876">
    <property type="entry name" value="OLFACTORY RECEPTOR 10K2"/>
    <property type="match status" value="1"/>
</dbReference>
<feature type="transmembrane region" description="Helical" evidence="6">
    <location>
        <begin position="51"/>
        <end position="70"/>
    </location>
</feature>
<evidence type="ECO:0000256" key="3">
    <source>
        <dbReference type="ARBA" id="ARBA00022989"/>
    </source>
</evidence>
<keyword evidence="2 6" id="KW-0812">Transmembrane</keyword>
<evidence type="ECO:0000256" key="5">
    <source>
        <dbReference type="ARBA" id="ARBA00023224"/>
    </source>
</evidence>
<evidence type="ECO:0000259" key="7">
    <source>
        <dbReference type="PROSITE" id="PS50262"/>
    </source>
</evidence>
<feature type="transmembrane region" description="Helical" evidence="6">
    <location>
        <begin position="247"/>
        <end position="273"/>
    </location>
</feature>
<feature type="transmembrane region" description="Helical" evidence="6">
    <location>
        <begin position="200"/>
        <end position="226"/>
    </location>
</feature>
<feature type="transmembrane region" description="Helical" evidence="6">
    <location>
        <begin position="76"/>
        <end position="98"/>
    </location>
</feature>
<sequence>MLSPISTSSSAATQFAAFSATVAAYAAATAGNVLLVAVIARDRGLRCRPMYALIGALALTDVAASSAVLPRLLANVAAGGAAVVSLAECVAQMAFVHLSIRTQGYVLALMAVDRYVAIVHPLRYGALVSVRGALASTAAAALASAAMVAANVATVARLGYRCRGGNGSGAASLVIRAPFCDFMSIASMSCGGNDLGAHAALSYAITALTVALPALAIAAAYALVLVECRRPGLRSAGIGKAVRTCGTHLIVVAIFYAAILLSLANGVAFGASAQGARSAVQALLCTAPFVLNPVVYGVRMERIKRGALRLCGARGRAFQTAAEAAAASESDREML</sequence>
<dbReference type="GO" id="GO:0005549">
    <property type="term" value="F:odorant binding"/>
    <property type="evidence" value="ECO:0007669"/>
    <property type="project" value="TreeGrafter"/>
</dbReference>
<evidence type="ECO:0000256" key="2">
    <source>
        <dbReference type="ARBA" id="ARBA00022692"/>
    </source>
</evidence>
<dbReference type="Pfam" id="PF13853">
    <property type="entry name" value="7tm_4"/>
    <property type="match status" value="1"/>
</dbReference>
<keyword evidence="3 6" id="KW-1133">Transmembrane helix</keyword>
<dbReference type="InterPro" id="IPR000725">
    <property type="entry name" value="Olfact_rcpt"/>
</dbReference>
<organism evidence="8 9">
    <name type="scientific">Petromyzon marinus</name>
    <name type="common">Sea lamprey</name>
    <dbReference type="NCBI Taxonomy" id="7757"/>
    <lineage>
        <taxon>Eukaryota</taxon>
        <taxon>Metazoa</taxon>
        <taxon>Chordata</taxon>
        <taxon>Craniata</taxon>
        <taxon>Vertebrata</taxon>
        <taxon>Cyclostomata</taxon>
        <taxon>Hyperoartia</taxon>
        <taxon>Petromyzontiformes</taxon>
        <taxon>Petromyzontidae</taxon>
        <taxon>Petromyzon</taxon>
    </lineage>
</organism>
<evidence type="ECO:0000313" key="9">
    <source>
        <dbReference type="RefSeq" id="XP_032834990.1"/>
    </source>
</evidence>
<dbReference type="InterPro" id="IPR052921">
    <property type="entry name" value="GPCR1_Superfamily_Member"/>
</dbReference>
<dbReference type="PRINTS" id="PR00237">
    <property type="entry name" value="GPCRRHODOPSN"/>
</dbReference>
<dbReference type="Gene3D" id="1.20.1070.10">
    <property type="entry name" value="Rhodopsin 7-helix transmembrane proteins"/>
    <property type="match status" value="1"/>
</dbReference>
<dbReference type="PANTHER" id="PTHR26451">
    <property type="entry name" value="G_PROTEIN_RECEP_F1_2 DOMAIN-CONTAINING PROTEIN"/>
    <property type="match status" value="1"/>
</dbReference>
<dbReference type="AlphaFoldDB" id="A0AAJ7UGV2"/>
<keyword evidence="5" id="KW-0807">Transducer</keyword>
<feature type="transmembrane region" description="Helical" evidence="6">
    <location>
        <begin position="15"/>
        <end position="39"/>
    </location>
</feature>
<evidence type="ECO:0000313" key="8">
    <source>
        <dbReference type="Proteomes" id="UP001318040"/>
    </source>
</evidence>
<reference evidence="9" key="1">
    <citation type="submission" date="2025-08" db="UniProtKB">
        <authorList>
            <consortium name="RefSeq"/>
        </authorList>
    </citation>
    <scope>IDENTIFICATION</scope>
    <source>
        <tissue evidence="9">Sperm</tissue>
    </source>
</reference>
<dbReference type="SUPFAM" id="SSF81321">
    <property type="entry name" value="Family A G protein-coupled receptor-like"/>
    <property type="match status" value="1"/>
</dbReference>
<dbReference type="GO" id="GO:0016020">
    <property type="term" value="C:membrane"/>
    <property type="evidence" value="ECO:0007669"/>
    <property type="project" value="UniProtKB-SubCell"/>
</dbReference>
<feature type="transmembrane region" description="Helical" evidence="6">
    <location>
        <begin position="105"/>
        <end position="122"/>
    </location>
</feature>
<gene>
    <name evidence="9" type="primary">LOC116957135</name>
</gene>
<keyword evidence="4 6" id="KW-0472">Membrane</keyword>
<dbReference type="PRINTS" id="PR00245">
    <property type="entry name" value="OLFACTORYR"/>
</dbReference>
<proteinExistence type="predicted"/>
<dbReference type="GO" id="GO:0004984">
    <property type="term" value="F:olfactory receptor activity"/>
    <property type="evidence" value="ECO:0007669"/>
    <property type="project" value="InterPro"/>
</dbReference>